<sequence length="65" mass="7217">MEKLIEKVFGVALCAGVLALLGLYSASSDHTATGMTANTFKVNQTQFERMHDDMRTSYYVQLGQK</sequence>
<dbReference type="RefSeq" id="WP_144845589.1">
    <property type="nucleotide sequence ID" value="NZ_VNJI01000008.1"/>
</dbReference>
<dbReference type="AlphaFoldDB" id="A0A559KEC3"/>
<accession>A0A559KEC3</accession>
<proteinExistence type="predicted"/>
<protein>
    <submittedName>
        <fullName evidence="1">Uncharacterized protein</fullName>
    </submittedName>
</protein>
<evidence type="ECO:0000313" key="2">
    <source>
        <dbReference type="Proteomes" id="UP000317036"/>
    </source>
</evidence>
<evidence type="ECO:0000313" key="1">
    <source>
        <dbReference type="EMBL" id="TVY10468.1"/>
    </source>
</evidence>
<keyword evidence="2" id="KW-1185">Reference proteome</keyword>
<organism evidence="1 2">
    <name type="scientific">Paenibacillus cremeus</name>
    <dbReference type="NCBI Taxonomy" id="2163881"/>
    <lineage>
        <taxon>Bacteria</taxon>
        <taxon>Bacillati</taxon>
        <taxon>Bacillota</taxon>
        <taxon>Bacilli</taxon>
        <taxon>Bacillales</taxon>
        <taxon>Paenibacillaceae</taxon>
        <taxon>Paenibacillus</taxon>
    </lineage>
</organism>
<reference evidence="1 2" key="1">
    <citation type="submission" date="2019-07" db="EMBL/GenBank/DDBJ databases">
        <authorList>
            <person name="Kim J."/>
        </authorList>
    </citation>
    <scope>NUCLEOTIDE SEQUENCE [LARGE SCALE GENOMIC DNA]</scope>
    <source>
        <strain evidence="1 2">JC52</strain>
    </source>
</reference>
<name>A0A559KEC3_9BACL</name>
<dbReference type="Proteomes" id="UP000317036">
    <property type="component" value="Unassembled WGS sequence"/>
</dbReference>
<dbReference type="EMBL" id="VNJI01000008">
    <property type="protein sequence ID" value="TVY10468.1"/>
    <property type="molecule type" value="Genomic_DNA"/>
</dbReference>
<comment type="caution">
    <text evidence="1">The sequence shown here is derived from an EMBL/GenBank/DDBJ whole genome shotgun (WGS) entry which is preliminary data.</text>
</comment>
<gene>
    <name evidence="1" type="ORF">FPZ49_08735</name>
</gene>